<keyword evidence="1" id="KW-1133">Transmembrane helix</keyword>
<comment type="caution">
    <text evidence="2">The sequence shown here is derived from an EMBL/GenBank/DDBJ whole genome shotgun (WGS) entry which is preliminary data.</text>
</comment>
<gene>
    <name evidence="2" type="ORF">HRR80_001080</name>
</gene>
<keyword evidence="1" id="KW-0812">Transmembrane</keyword>
<accession>A0AAN6F135</accession>
<evidence type="ECO:0000313" key="3">
    <source>
        <dbReference type="Proteomes" id="UP001161757"/>
    </source>
</evidence>
<reference evidence="2" key="1">
    <citation type="submission" date="2023-01" db="EMBL/GenBank/DDBJ databases">
        <title>Exophiala dermititidis isolated from Cystic Fibrosis Patient.</title>
        <authorList>
            <person name="Kurbessoian T."/>
            <person name="Crocker A."/>
            <person name="Murante D."/>
            <person name="Hogan D.A."/>
            <person name="Stajich J.E."/>
        </authorList>
    </citation>
    <scope>NUCLEOTIDE SEQUENCE</scope>
    <source>
        <strain evidence="2">Ex8</strain>
    </source>
</reference>
<proteinExistence type="predicted"/>
<evidence type="ECO:0000313" key="2">
    <source>
        <dbReference type="EMBL" id="KAJ8994359.1"/>
    </source>
</evidence>
<dbReference type="EMBL" id="JAJGCB010000002">
    <property type="protein sequence ID" value="KAJ8994359.1"/>
    <property type="molecule type" value="Genomic_DNA"/>
</dbReference>
<dbReference type="AlphaFoldDB" id="A0AAN6F135"/>
<sequence>MDCLLPFWSHSVKHACLADAACAVAHSWNDNELGCIFDVILPDSSQRRQQQQDFLTTRASSVTVHPPLRCTMIFGVLTSPTTCSLYGLMGLAVVAIQILRRS</sequence>
<evidence type="ECO:0000256" key="1">
    <source>
        <dbReference type="SAM" id="Phobius"/>
    </source>
</evidence>
<keyword evidence="1" id="KW-0472">Membrane</keyword>
<feature type="transmembrane region" description="Helical" evidence="1">
    <location>
        <begin position="72"/>
        <end position="99"/>
    </location>
</feature>
<organism evidence="2 3">
    <name type="scientific">Exophiala dermatitidis</name>
    <name type="common">Black yeast-like fungus</name>
    <name type="synonym">Wangiella dermatitidis</name>
    <dbReference type="NCBI Taxonomy" id="5970"/>
    <lineage>
        <taxon>Eukaryota</taxon>
        <taxon>Fungi</taxon>
        <taxon>Dikarya</taxon>
        <taxon>Ascomycota</taxon>
        <taxon>Pezizomycotina</taxon>
        <taxon>Eurotiomycetes</taxon>
        <taxon>Chaetothyriomycetidae</taxon>
        <taxon>Chaetothyriales</taxon>
        <taxon>Herpotrichiellaceae</taxon>
        <taxon>Exophiala</taxon>
    </lineage>
</organism>
<dbReference type="Proteomes" id="UP001161757">
    <property type="component" value="Unassembled WGS sequence"/>
</dbReference>
<protein>
    <submittedName>
        <fullName evidence="2">Uncharacterized protein</fullName>
    </submittedName>
</protein>
<name>A0AAN6F135_EXODE</name>